<dbReference type="InterPro" id="IPR041588">
    <property type="entry name" value="Integrase_H2C2"/>
</dbReference>
<gene>
    <name evidence="3" type="ORF">HERILL_LOCUS14626</name>
</gene>
<dbReference type="GO" id="GO:0003964">
    <property type="term" value="F:RNA-directed DNA polymerase activity"/>
    <property type="evidence" value="ECO:0007669"/>
    <property type="project" value="UniProtKB-EC"/>
</dbReference>
<dbReference type="InterPro" id="IPR012337">
    <property type="entry name" value="RNaseH-like_sf"/>
</dbReference>
<dbReference type="GO" id="GO:0003676">
    <property type="term" value="F:nucleic acid binding"/>
    <property type="evidence" value="ECO:0007669"/>
    <property type="project" value="InterPro"/>
</dbReference>
<dbReference type="Proteomes" id="UP000594454">
    <property type="component" value="Chromosome 6"/>
</dbReference>
<protein>
    <recommendedName>
        <fullName evidence="1">RNA-directed DNA polymerase</fullName>
        <ecNumber evidence="1">2.7.7.49</ecNumber>
    </recommendedName>
</protein>
<sequence>MLIRKLFNPDQINKFVKCSKRVTDINSTEECKLILLKIHTESIHRGTWENFERFKRQFYFKNAKKLLEEIIDNCHTCNTNKYDRISPKYKYEMLTIPTKSREEYAADIFHVDTLPLLTILDRFSKFLVHEELKDTNSSTILTSLKSIFAKIKQPRKLVMETDFDNANIRDYCLHNSITMRFTIPNNHNGISDLNAAHRTLSEIIRILRFEKFANNINEIMLKAVATYNSSIHSSHEQKPEDVFFNKGDTSDIKQKLISYKNKTNNRANINRVDKPKLNGKQYVLNKPDRKYRDKRKPERYKLRHVDENYKIDNTHDKIHPRFIKPYRKFTKEPTTDVQPQRVRRNFHYSIPEVIRKEAVRTLKNLRGRKEFLRAEEFRNWVSEVVAGIPDLQNSIKYFNNNYKSFII</sequence>
<evidence type="ECO:0000313" key="4">
    <source>
        <dbReference type="Proteomes" id="UP000594454"/>
    </source>
</evidence>
<name>A0A7R8V4D5_HERIL</name>
<evidence type="ECO:0000259" key="2">
    <source>
        <dbReference type="PROSITE" id="PS50994"/>
    </source>
</evidence>
<dbReference type="AlphaFoldDB" id="A0A7R8V4D5"/>
<evidence type="ECO:0000313" key="3">
    <source>
        <dbReference type="EMBL" id="CAD7092249.1"/>
    </source>
</evidence>
<dbReference type="Gene3D" id="1.10.340.70">
    <property type="match status" value="1"/>
</dbReference>
<dbReference type="InterPro" id="IPR001584">
    <property type="entry name" value="Integrase_cat-core"/>
</dbReference>
<dbReference type="InterPro" id="IPR036397">
    <property type="entry name" value="RNaseH_sf"/>
</dbReference>
<dbReference type="PROSITE" id="PS50994">
    <property type="entry name" value="INTEGRASE"/>
    <property type="match status" value="1"/>
</dbReference>
<dbReference type="Gene3D" id="3.30.420.10">
    <property type="entry name" value="Ribonuclease H-like superfamily/Ribonuclease H"/>
    <property type="match status" value="1"/>
</dbReference>
<dbReference type="PANTHER" id="PTHR37984:SF5">
    <property type="entry name" value="PROTEIN NYNRIN-LIKE"/>
    <property type="match status" value="1"/>
</dbReference>
<dbReference type="GO" id="GO:0015074">
    <property type="term" value="P:DNA integration"/>
    <property type="evidence" value="ECO:0007669"/>
    <property type="project" value="InterPro"/>
</dbReference>
<dbReference type="Pfam" id="PF17921">
    <property type="entry name" value="Integrase_H2C2"/>
    <property type="match status" value="1"/>
</dbReference>
<accession>A0A7R8V4D5</accession>
<dbReference type="InterPro" id="IPR050951">
    <property type="entry name" value="Retrovirus_Pol_polyprotein"/>
</dbReference>
<proteinExistence type="predicted"/>
<dbReference type="EMBL" id="LR899014">
    <property type="protein sequence ID" value="CAD7092249.1"/>
    <property type="molecule type" value="Genomic_DNA"/>
</dbReference>
<feature type="domain" description="Integrase catalytic" evidence="2">
    <location>
        <begin position="93"/>
        <end position="247"/>
    </location>
</feature>
<dbReference type="PANTHER" id="PTHR37984">
    <property type="entry name" value="PROTEIN CBG26694"/>
    <property type="match status" value="1"/>
</dbReference>
<reference evidence="3 4" key="1">
    <citation type="submission" date="2020-11" db="EMBL/GenBank/DDBJ databases">
        <authorList>
            <person name="Wallbank WR R."/>
            <person name="Pardo Diaz C."/>
            <person name="Kozak K."/>
            <person name="Martin S."/>
            <person name="Jiggins C."/>
            <person name="Moest M."/>
            <person name="Warren A I."/>
            <person name="Generalovic N T."/>
            <person name="Byers J.R.P. K."/>
            <person name="Montejo-Kovacevich G."/>
            <person name="Yen C E."/>
        </authorList>
    </citation>
    <scope>NUCLEOTIDE SEQUENCE [LARGE SCALE GENOMIC DNA]</scope>
</reference>
<dbReference type="InParanoid" id="A0A7R8V4D5"/>
<dbReference type="SUPFAM" id="SSF53098">
    <property type="entry name" value="Ribonuclease H-like"/>
    <property type="match status" value="1"/>
</dbReference>
<keyword evidence="4" id="KW-1185">Reference proteome</keyword>
<organism evidence="3 4">
    <name type="scientific">Hermetia illucens</name>
    <name type="common">Black soldier fly</name>
    <dbReference type="NCBI Taxonomy" id="343691"/>
    <lineage>
        <taxon>Eukaryota</taxon>
        <taxon>Metazoa</taxon>
        <taxon>Ecdysozoa</taxon>
        <taxon>Arthropoda</taxon>
        <taxon>Hexapoda</taxon>
        <taxon>Insecta</taxon>
        <taxon>Pterygota</taxon>
        <taxon>Neoptera</taxon>
        <taxon>Endopterygota</taxon>
        <taxon>Diptera</taxon>
        <taxon>Brachycera</taxon>
        <taxon>Stratiomyomorpha</taxon>
        <taxon>Stratiomyidae</taxon>
        <taxon>Hermetiinae</taxon>
        <taxon>Hermetia</taxon>
    </lineage>
</organism>
<dbReference type="EC" id="2.7.7.49" evidence="1"/>
<evidence type="ECO:0000256" key="1">
    <source>
        <dbReference type="ARBA" id="ARBA00012493"/>
    </source>
</evidence>